<sequence length="224" mass="24563">MLSKTLEALVKAVKEHYEEQDPKPLLLSRFGQSNKELLAQLKSDYGSLAAAVRAAGEENLRFVDTTIGRETIAPTGIAGSVGLEIKQESASQHQAANFFDGLPSSVKLAFCIRTEAAEHVALDIVRPFRYSKVTVPDLIRPTQRIIPNSLRRPGLPLRNASVQERAILWGLFLTWTQEIGIDIETFRNGETSNALARLIAAQSPDIMSGLIIPADIAQILLKHA</sequence>
<protein>
    <submittedName>
        <fullName evidence="1">Uncharacterized protein</fullName>
    </submittedName>
</protein>
<comment type="caution">
    <text evidence="1">The sequence shown here is derived from an EMBL/GenBank/DDBJ whole genome shotgun (WGS) entry which is preliminary data.</text>
</comment>
<name>A0ABQ5WUK8_9PROT</name>
<gene>
    <name evidence="1" type="ORF">GCM10007870_28150</name>
</gene>
<organism evidence="1 2">
    <name type="scientific">Gluconobacter kondonii</name>
    <dbReference type="NCBI Taxonomy" id="941463"/>
    <lineage>
        <taxon>Bacteria</taxon>
        <taxon>Pseudomonadati</taxon>
        <taxon>Pseudomonadota</taxon>
        <taxon>Alphaproteobacteria</taxon>
        <taxon>Acetobacterales</taxon>
        <taxon>Acetobacteraceae</taxon>
        <taxon>Gluconobacter</taxon>
    </lineage>
</organism>
<dbReference type="EMBL" id="BSNV01000049">
    <property type="protein sequence ID" value="GLQ67230.1"/>
    <property type="molecule type" value="Genomic_DNA"/>
</dbReference>
<dbReference type="Proteomes" id="UP001156629">
    <property type="component" value="Unassembled WGS sequence"/>
</dbReference>
<evidence type="ECO:0000313" key="1">
    <source>
        <dbReference type="EMBL" id="GLQ67230.1"/>
    </source>
</evidence>
<evidence type="ECO:0000313" key="2">
    <source>
        <dbReference type="Proteomes" id="UP001156629"/>
    </source>
</evidence>
<proteinExistence type="predicted"/>
<reference evidence="2" key="1">
    <citation type="journal article" date="2019" name="Int. J. Syst. Evol. Microbiol.">
        <title>The Global Catalogue of Microorganisms (GCM) 10K type strain sequencing project: providing services to taxonomists for standard genome sequencing and annotation.</title>
        <authorList>
            <consortium name="The Broad Institute Genomics Platform"/>
            <consortium name="The Broad Institute Genome Sequencing Center for Infectious Disease"/>
            <person name="Wu L."/>
            <person name="Ma J."/>
        </authorList>
    </citation>
    <scope>NUCLEOTIDE SEQUENCE [LARGE SCALE GENOMIC DNA]</scope>
    <source>
        <strain evidence="2">NBRC 3266</strain>
    </source>
</reference>
<keyword evidence="2" id="KW-1185">Reference proteome</keyword>
<accession>A0ABQ5WUK8</accession>